<reference evidence="2 3" key="1">
    <citation type="submission" date="2018-08" db="EMBL/GenBank/DDBJ databases">
        <title>Fulvimarina sp. 85, whole genome shotgun sequence.</title>
        <authorList>
            <person name="Tuo L."/>
        </authorList>
    </citation>
    <scope>NUCLEOTIDE SEQUENCE [LARGE SCALE GENOMIC DNA]</scope>
    <source>
        <strain evidence="2 3">85</strain>
    </source>
</reference>
<keyword evidence="1" id="KW-0472">Membrane</keyword>
<gene>
    <name evidence="2" type="ORF">DYI37_05490</name>
</gene>
<keyword evidence="3" id="KW-1185">Reference proteome</keyword>
<proteinExistence type="predicted"/>
<keyword evidence="1" id="KW-1133">Transmembrane helix</keyword>
<name>A0A371X7Y0_9HYPH</name>
<keyword evidence="1" id="KW-0812">Transmembrane</keyword>
<feature type="transmembrane region" description="Helical" evidence="1">
    <location>
        <begin position="12"/>
        <end position="37"/>
    </location>
</feature>
<dbReference type="EMBL" id="QURL01000002">
    <property type="protein sequence ID" value="RFC65291.1"/>
    <property type="molecule type" value="Genomic_DNA"/>
</dbReference>
<evidence type="ECO:0000313" key="3">
    <source>
        <dbReference type="Proteomes" id="UP000264310"/>
    </source>
</evidence>
<feature type="transmembrane region" description="Helical" evidence="1">
    <location>
        <begin position="49"/>
        <end position="70"/>
    </location>
</feature>
<evidence type="ECO:0000313" key="2">
    <source>
        <dbReference type="EMBL" id="RFC65291.1"/>
    </source>
</evidence>
<dbReference type="Proteomes" id="UP000264310">
    <property type="component" value="Unassembled WGS sequence"/>
</dbReference>
<comment type="caution">
    <text evidence="2">The sequence shown here is derived from an EMBL/GenBank/DDBJ whole genome shotgun (WGS) entry which is preliminary data.</text>
</comment>
<dbReference type="AlphaFoldDB" id="A0A371X7Y0"/>
<feature type="transmembrane region" description="Helical" evidence="1">
    <location>
        <begin position="82"/>
        <end position="104"/>
    </location>
</feature>
<evidence type="ECO:0000256" key="1">
    <source>
        <dbReference type="SAM" id="Phobius"/>
    </source>
</evidence>
<accession>A0A371X7Y0</accession>
<organism evidence="2 3">
    <name type="scientific">Fulvimarina endophytica</name>
    <dbReference type="NCBI Taxonomy" id="2293836"/>
    <lineage>
        <taxon>Bacteria</taxon>
        <taxon>Pseudomonadati</taxon>
        <taxon>Pseudomonadota</taxon>
        <taxon>Alphaproteobacteria</taxon>
        <taxon>Hyphomicrobiales</taxon>
        <taxon>Aurantimonadaceae</taxon>
        <taxon>Fulvimarina</taxon>
    </lineage>
</organism>
<sequence>MGGLMPLLRLSAGLTLWAIGFCAIYAVHGLGCALGWPNETVGPFELHRASMIALWACFTLAGIWLALVLGRYRGSAMDRASMLLAWAGAGTTLVSGLPIVLVPACL</sequence>
<protein>
    <submittedName>
        <fullName evidence="2">Uncharacterized protein</fullName>
    </submittedName>
</protein>